<dbReference type="SMART" id="SM00448">
    <property type="entry name" value="REC"/>
    <property type="match status" value="1"/>
</dbReference>
<dbReference type="PANTHER" id="PTHR44591">
    <property type="entry name" value="STRESS RESPONSE REGULATOR PROTEIN 1"/>
    <property type="match status" value="1"/>
</dbReference>
<evidence type="ECO:0000256" key="4">
    <source>
        <dbReference type="ARBA" id="ARBA00022553"/>
    </source>
</evidence>
<dbReference type="NCBIfam" id="TIGR02875">
    <property type="entry name" value="spore_0_A"/>
    <property type="match status" value="1"/>
</dbReference>
<evidence type="ECO:0000256" key="14">
    <source>
        <dbReference type="PROSITE-ProRule" id="PRU00169"/>
    </source>
</evidence>
<keyword evidence="9 12" id="KW-0238">DNA-binding</keyword>
<evidence type="ECO:0000256" key="12">
    <source>
        <dbReference type="PIRNR" id="PIRNR002937"/>
    </source>
</evidence>
<dbReference type="GO" id="GO:0042173">
    <property type="term" value="P:regulation of sporulation resulting in formation of a cellular spore"/>
    <property type="evidence" value="ECO:0007669"/>
    <property type="project" value="InterPro"/>
</dbReference>
<feature type="modified residue" description="4-aspartylphosphate" evidence="14">
    <location>
        <position position="56"/>
    </location>
</feature>
<reference evidence="16 17" key="1">
    <citation type="submission" date="2018-08" db="EMBL/GenBank/DDBJ databases">
        <title>A genome reference for cultivated species of the human gut microbiota.</title>
        <authorList>
            <person name="Zou Y."/>
            <person name="Xue W."/>
            <person name="Luo G."/>
        </authorList>
    </citation>
    <scope>NUCLEOTIDE SEQUENCE [LARGE SCALE GENOMIC DNA]</scope>
    <source>
        <strain evidence="16 17">AF24-29</strain>
    </source>
</reference>
<accession>A0A412FY93</accession>
<dbReference type="EMBL" id="QRUP01000013">
    <property type="protein sequence ID" value="RGR73121.1"/>
    <property type="molecule type" value="Genomic_DNA"/>
</dbReference>
<feature type="domain" description="Response regulatory" evidence="15">
    <location>
        <begin position="5"/>
        <end position="122"/>
    </location>
</feature>
<dbReference type="GO" id="GO:0005737">
    <property type="term" value="C:cytoplasm"/>
    <property type="evidence" value="ECO:0007669"/>
    <property type="project" value="UniProtKB-SubCell"/>
</dbReference>
<dbReference type="InterPro" id="IPR014879">
    <property type="entry name" value="Spo0A_C"/>
</dbReference>
<evidence type="ECO:0000256" key="5">
    <source>
        <dbReference type="ARBA" id="ARBA00022837"/>
    </source>
</evidence>
<evidence type="ECO:0000313" key="16">
    <source>
        <dbReference type="EMBL" id="RGR73121.1"/>
    </source>
</evidence>
<dbReference type="Gene3D" id="1.10.10.10">
    <property type="entry name" value="Winged helix-like DNA-binding domain superfamily/Winged helix DNA-binding domain"/>
    <property type="match status" value="1"/>
</dbReference>
<comment type="cofactor">
    <cofactor evidence="12 13">
        <name>Ca(2+)</name>
        <dbReference type="ChEBI" id="CHEBI:29108"/>
    </cofactor>
    <text evidence="12 13">Binds 1 Ca(2+) ion per subunit.</text>
</comment>
<keyword evidence="10 12" id="KW-0010">Activator</keyword>
<keyword evidence="5 12" id="KW-0106">Calcium</keyword>
<feature type="binding site" evidence="13">
    <location>
        <position position="56"/>
    </location>
    <ligand>
        <name>Ca(2+)</name>
        <dbReference type="ChEBI" id="CHEBI:29108"/>
    </ligand>
</feature>
<dbReference type="PIRSF" id="PIRSF002937">
    <property type="entry name" value="Res_reg_Spo0A"/>
    <property type="match status" value="1"/>
</dbReference>
<dbReference type="Pfam" id="PF08769">
    <property type="entry name" value="Spo0A_C"/>
    <property type="match status" value="1"/>
</dbReference>
<keyword evidence="8 12" id="KW-0805">Transcription regulation</keyword>
<dbReference type="GO" id="GO:0003700">
    <property type="term" value="F:DNA-binding transcription factor activity"/>
    <property type="evidence" value="ECO:0007669"/>
    <property type="project" value="InterPro"/>
</dbReference>
<dbReference type="Gene3D" id="3.40.50.2300">
    <property type="match status" value="1"/>
</dbReference>
<keyword evidence="3 12" id="KW-0678">Repressor</keyword>
<dbReference type="InterPro" id="IPR036388">
    <property type="entry name" value="WH-like_DNA-bd_sf"/>
</dbReference>
<evidence type="ECO:0000259" key="15">
    <source>
        <dbReference type="PROSITE" id="PS50110"/>
    </source>
</evidence>
<dbReference type="RefSeq" id="WP_039865139.1">
    <property type="nucleotide sequence ID" value="NZ_CABJCV010000013.1"/>
</dbReference>
<keyword evidence="2 12" id="KW-0963">Cytoplasm</keyword>
<keyword evidence="6 12" id="KW-0749">Sporulation</keyword>
<evidence type="ECO:0000256" key="8">
    <source>
        <dbReference type="ARBA" id="ARBA00023015"/>
    </source>
</evidence>
<keyword evidence="7 12" id="KW-0902">Two-component regulatory system</keyword>
<keyword evidence="11 12" id="KW-0804">Transcription</keyword>
<dbReference type="InterPro" id="IPR011006">
    <property type="entry name" value="CheY-like_superfamily"/>
</dbReference>
<gene>
    <name evidence="16" type="primary">spo0A</name>
    <name evidence="16" type="ORF">DWY25_11215</name>
</gene>
<dbReference type="PROSITE" id="PS50110">
    <property type="entry name" value="RESPONSE_REGULATORY"/>
    <property type="match status" value="1"/>
</dbReference>
<dbReference type="InterPro" id="IPR016032">
    <property type="entry name" value="Sig_transdc_resp-reg_C-effctor"/>
</dbReference>
<evidence type="ECO:0000256" key="13">
    <source>
        <dbReference type="PIRSR" id="PIRSR002937-1"/>
    </source>
</evidence>
<evidence type="ECO:0000256" key="10">
    <source>
        <dbReference type="ARBA" id="ARBA00023159"/>
    </source>
</evidence>
<evidence type="ECO:0000256" key="3">
    <source>
        <dbReference type="ARBA" id="ARBA00022491"/>
    </source>
</evidence>
<dbReference type="SUPFAM" id="SSF46894">
    <property type="entry name" value="C-terminal effector domain of the bipartite response regulators"/>
    <property type="match status" value="1"/>
</dbReference>
<proteinExistence type="predicted"/>
<name>A0A412FY93_9FIRM</name>
<organism evidence="16 17">
    <name type="scientific">Holdemania filiformis</name>
    <dbReference type="NCBI Taxonomy" id="61171"/>
    <lineage>
        <taxon>Bacteria</taxon>
        <taxon>Bacillati</taxon>
        <taxon>Bacillota</taxon>
        <taxon>Erysipelotrichia</taxon>
        <taxon>Erysipelotrichales</taxon>
        <taxon>Erysipelotrichaceae</taxon>
        <taxon>Holdemania</taxon>
    </lineage>
</organism>
<dbReference type="InterPro" id="IPR012052">
    <property type="entry name" value="Spore_0_A"/>
</dbReference>
<dbReference type="GO" id="GO:0000160">
    <property type="term" value="P:phosphorelay signal transduction system"/>
    <property type="evidence" value="ECO:0007669"/>
    <property type="project" value="UniProtKB-UniRule"/>
</dbReference>
<dbReference type="GeneID" id="83015964"/>
<dbReference type="GO" id="GO:0030435">
    <property type="term" value="P:sporulation resulting in formation of a cellular spore"/>
    <property type="evidence" value="ECO:0007669"/>
    <property type="project" value="UniProtKB-UniRule"/>
</dbReference>
<evidence type="ECO:0000313" key="17">
    <source>
        <dbReference type="Proteomes" id="UP000284178"/>
    </source>
</evidence>
<sequence length="277" mass="31882">MKQIRILLCESNSEIREQMEQELRKKNDWLLLPSCKDGQECLERIRVSHPDVLVLDCIMPKLDGMEVLSTLSREGIRIGKILCTSSFINDFMVTEMQKYQVDYFLMKPVDPKTVSEKIAQVCSYQKVTAPTPSAMPANANENQDDERMMRLQLEREITEILHEIGIPAHIKGYMYLRTAILETYLNVDYLGQITKVLYPEIARRYMTTSSRVERAIRHAIEVAWNRGNIDAIDEIFAYTISASKAKPTNSEFIAMIADKLRLEHRIKNNTGSYAKIG</sequence>
<keyword evidence="12 13" id="KW-0479">Metal-binding</keyword>
<comment type="subcellular location">
    <subcellularLocation>
        <location evidence="1 12">Cytoplasm</location>
    </subcellularLocation>
</comment>
<dbReference type="PANTHER" id="PTHR44591:SF3">
    <property type="entry name" value="RESPONSE REGULATORY DOMAIN-CONTAINING PROTEIN"/>
    <property type="match status" value="1"/>
</dbReference>
<evidence type="ECO:0000256" key="6">
    <source>
        <dbReference type="ARBA" id="ARBA00022969"/>
    </source>
</evidence>
<dbReference type="SUPFAM" id="SSF52172">
    <property type="entry name" value="CheY-like"/>
    <property type="match status" value="1"/>
</dbReference>
<evidence type="ECO:0000256" key="11">
    <source>
        <dbReference type="ARBA" id="ARBA00023163"/>
    </source>
</evidence>
<evidence type="ECO:0000256" key="7">
    <source>
        <dbReference type="ARBA" id="ARBA00023012"/>
    </source>
</evidence>
<dbReference type="InterPro" id="IPR050595">
    <property type="entry name" value="Bact_response_regulator"/>
</dbReference>
<evidence type="ECO:0000256" key="1">
    <source>
        <dbReference type="ARBA" id="ARBA00004496"/>
    </source>
</evidence>
<dbReference type="GO" id="GO:0003677">
    <property type="term" value="F:DNA binding"/>
    <property type="evidence" value="ECO:0007669"/>
    <property type="project" value="UniProtKB-KW"/>
</dbReference>
<dbReference type="AlphaFoldDB" id="A0A412FY93"/>
<dbReference type="GO" id="GO:0005509">
    <property type="term" value="F:calcium ion binding"/>
    <property type="evidence" value="ECO:0007669"/>
    <property type="project" value="UniProtKB-UniRule"/>
</dbReference>
<keyword evidence="4 14" id="KW-0597">Phosphoprotein</keyword>
<evidence type="ECO:0000256" key="2">
    <source>
        <dbReference type="ARBA" id="ARBA00022490"/>
    </source>
</evidence>
<dbReference type="InterPro" id="IPR001789">
    <property type="entry name" value="Sig_transdc_resp-reg_receiver"/>
</dbReference>
<comment type="function">
    <text evidence="12">May play the central regulatory role in sporulation. It may be an element of the effector pathway responsible for the activation of sporulation genes in response to nutritional stress. Spo0A may act in concert with spo0H (a sigma factor) to control the expression of some genes that are critical to the sporulation process.</text>
</comment>
<dbReference type="Proteomes" id="UP000284178">
    <property type="component" value="Unassembled WGS sequence"/>
</dbReference>
<comment type="caution">
    <text evidence="16">The sequence shown here is derived from an EMBL/GenBank/DDBJ whole genome shotgun (WGS) entry which is preliminary data.</text>
</comment>
<evidence type="ECO:0000256" key="9">
    <source>
        <dbReference type="ARBA" id="ARBA00023125"/>
    </source>
</evidence>
<protein>
    <recommendedName>
        <fullName evidence="12">Stage 0 sporulation protein A homolog</fullName>
    </recommendedName>
</protein>
<dbReference type="GO" id="GO:0051606">
    <property type="term" value="P:detection of stimulus"/>
    <property type="evidence" value="ECO:0007669"/>
    <property type="project" value="UniProtKB-UniRule"/>
</dbReference>
<keyword evidence="17" id="KW-1185">Reference proteome</keyword>
<dbReference type="Pfam" id="PF00072">
    <property type="entry name" value="Response_reg"/>
    <property type="match status" value="1"/>
</dbReference>